<dbReference type="SUPFAM" id="SSF47769">
    <property type="entry name" value="SAM/Pointed domain"/>
    <property type="match status" value="1"/>
</dbReference>
<feature type="domain" description="SAM" evidence="1">
    <location>
        <begin position="69"/>
        <end position="116"/>
    </location>
</feature>
<dbReference type="SUPFAM" id="SSF52540">
    <property type="entry name" value="P-loop containing nucleoside triphosphate hydrolases"/>
    <property type="match status" value="1"/>
</dbReference>
<name>C3YUE0_BRAFL</name>
<reference evidence="2" key="1">
    <citation type="journal article" date="2008" name="Nature">
        <title>The amphioxus genome and the evolution of the chordate karyotype.</title>
        <authorList>
            <consortium name="US DOE Joint Genome Institute (JGI-PGF)"/>
            <person name="Putnam N.H."/>
            <person name="Butts T."/>
            <person name="Ferrier D.E.K."/>
            <person name="Furlong R.F."/>
            <person name="Hellsten U."/>
            <person name="Kawashima T."/>
            <person name="Robinson-Rechavi M."/>
            <person name="Shoguchi E."/>
            <person name="Terry A."/>
            <person name="Yu J.-K."/>
            <person name="Benito-Gutierrez E.L."/>
            <person name="Dubchak I."/>
            <person name="Garcia-Fernandez J."/>
            <person name="Gibson-Brown J.J."/>
            <person name="Grigoriev I.V."/>
            <person name="Horton A.C."/>
            <person name="de Jong P.J."/>
            <person name="Jurka J."/>
            <person name="Kapitonov V.V."/>
            <person name="Kohara Y."/>
            <person name="Kuroki Y."/>
            <person name="Lindquist E."/>
            <person name="Lucas S."/>
            <person name="Osoegawa K."/>
            <person name="Pennacchio L.A."/>
            <person name="Salamov A.A."/>
            <person name="Satou Y."/>
            <person name="Sauka-Spengler T."/>
            <person name="Schmutz J."/>
            <person name="Shin-I T."/>
            <person name="Toyoda A."/>
            <person name="Bronner-Fraser M."/>
            <person name="Fujiyama A."/>
            <person name="Holland L.Z."/>
            <person name="Holland P.W.H."/>
            <person name="Satoh N."/>
            <person name="Rokhsar D.S."/>
        </authorList>
    </citation>
    <scope>NUCLEOTIDE SEQUENCE [LARGE SCALE GENOMIC DNA]</scope>
    <source>
        <strain evidence="2">S238N-H82</strain>
        <tissue evidence="2">Testes</tissue>
    </source>
</reference>
<dbReference type="InterPro" id="IPR001660">
    <property type="entry name" value="SAM"/>
</dbReference>
<gene>
    <name evidence="2" type="ORF">BRAFLDRAFT_122423</name>
</gene>
<dbReference type="Pfam" id="PF07647">
    <property type="entry name" value="SAM_2"/>
    <property type="match status" value="1"/>
</dbReference>
<evidence type="ECO:0000259" key="1">
    <source>
        <dbReference type="Pfam" id="PF07647"/>
    </source>
</evidence>
<accession>C3YUE0</accession>
<dbReference type="InParanoid" id="C3YUE0"/>
<dbReference type="CDD" id="cd09487">
    <property type="entry name" value="SAM_superfamily"/>
    <property type="match status" value="1"/>
</dbReference>
<dbReference type="InterPro" id="IPR013761">
    <property type="entry name" value="SAM/pointed_sf"/>
</dbReference>
<dbReference type="InterPro" id="IPR027417">
    <property type="entry name" value="P-loop_NTPase"/>
</dbReference>
<proteinExistence type="predicted"/>
<dbReference type="EMBL" id="GG666553">
    <property type="protein sequence ID" value="EEN56060.1"/>
    <property type="molecule type" value="Genomic_DNA"/>
</dbReference>
<protein>
    <recommendedName>
        <fullName evidence="1">SAM domain-containing protein</fullName>
    </recommendedName>
</protein>
<organism>
    <name type="scientific">Branchiostoma floridae</name>
    <name type="common">Florida lancelet</name>
    <name type="synonym">Amphioxus</name>
    <dbReference type="NCBI Taxonomy" id="7739"/>
    <lineage>
        <taxon>Eukaryota</taxon>
        <taxon>Metazoa</taxon>
        <taxon>Chordata</taxon>
        <taxon>Cephalochordata</taxon>
        <taxon>Leptocardii</taxon>
        <taxon>Amphioxiformes</taxon>
        <taxon>Branchiostomatidae</taxon>
        <taxon>Branchiostoma</taxon>
    </lineage>
</organism>
<dbReference type="Gene3D" id="1.10.150.50">
    <property type="entry name" value="Transcription Factor, Ets-1"/>
    <property type="match status" value="1"/>
</dbReference>
<dbReference type="AlphaFoldDB" id="C3YUE0"/>
<evidence type="ECO:0000313" key="2">
    <source>
        <dbReference type="EMBL" id="EEN56060.1"/>
    </source>
</evidence>
<dbReference type="Gene3D" id="3.40.50.300">
    <property type="entry name" value="P-loop containing nucleotide triphosphate hydrolases"/>
    <property type="match status" value="1"/>
</dbReference>
<sequence>MVSSFPQDLEKKHEDNVQMIHDLQTEVDRLLVQQDEGAYDTVGNAGKTATLPEFNRGHYDLPVRPGGIVETLSIHEVVQLLSELNLQQYKKTFEDEQIDGELLSGLDEDMCVKELGTPGHPNLYTPEILYFVGRSERHSPQVPSDRLVATPGKLLDFIDKGEISLNKLKYLILDEDYRHYTCLAPQRAGALLPVRHHTAGWRTSPGGRLQTAARGLAPQGQGRYSLSATIQLGGDRSARGLAPQGQGRYSLSATIQRGGGIPGDAGSASDATVGQRMVVSRSLHLV</sequence>